<reference evidence="4" key="1">
    <citation type="journal article" date="2023" name="Science">
        <title>Genome structures resolve the early diversification of teleost fishes.</title>
        <authorList>
            <person name="Parey E."/>
            <person name="Louis A."/>
            <person name="Montfort J."/>
            <person name="Bouchez O."/>
            <person name="Roques C."/>
            <person name="Iampietro C."/>
            <person name="Lluch J."/>
            <person name="Castinel A."/>
            <person name="Donnadieu C."/>
            <person name="Desvignes T."/>
            <person name="Floi Bucao C."/>
            <person name="Jouanno E."/>
            <person name="Wen M."/>
            <person name="Mejri S."/>
            <person name="Dirks R."/>
            <person name="Jansen H."/>
            <person name="Henkel C."/>
            <person name="Chen W.J."/>
            <person name="Zahm M."/>
            <person name="Cabau C."/>
            <person name="Klopp C."/>
            <person name="Thompson A.W."/>
            <person name="Robinson-Rechavi M."/>
            <person name="Braasch I."/>
            <person name="Lecointre G."/>
            <person name="Bobe J."/>
            <person name="Postlethwait J.H."/>
            <person name="Berthelot C."/>
            <person name="Roest Crollius H."/>
            <person name="Guiguen Y."/>
        </authorList>
    </citation>
    <scope>NUCLEOTIDE SEQUENCE</scope>
    <source>
        <strain evidence="4">NC1722</strain>
    </source>
</reference>
<evidence type="ECO:0000313" key="5">
    <source>
        <dbReference type="Proteomes" id="UP001221898"/>
    </source>
</evidence>
<protein>
    <submittedName>
        <fullName evidence="4">Uncharacterized protein</fullName>
    </submittedName>
</protein>
<dbReference type="AlphaFoldDB" id="A0AAD7S627"/>
<feature type="region of interest" description="Disordered" evidence="3">
    <location>
        <begin position="1"/>
        <end position="70"/>
    </location>
</feature>
<evidence type="ECO:0000313" key="4">
    <source>
        <dbReference type="EMBL" id="KAJ8396578.1"/>
    </source>
</evidence>
<organism evidence="4 5">
    <name type="scientific">Aldrovandia affinis</name>
    <dbReference type="NCBI Taxonomy" id="143900"/>
    <lineage>
        <taxon>Eukaryota</taxon>
        <taxon>Metazoa</taxon>
        <taxon>Chordata</taxon>
        <taxon>Craniata</taxon>
        <taxon>Vertebrata</taxon>
        <taxon>Euteleostomi</taxon>
        <taxon>Actinopterygii</taxon>
        <taxon>Neopterygii</taxon>
        <taxon>Teleostei</taxon>
        <taxon>Notacanthiformes</taxon>
        <taxon>Halosauridae</taxon>
        <taxon>Aldrovandia</taxon>
    </lineage>
</organism>
<dbReference type="PANTHER" id="PTHR46147">
    <property type="entry name" value="HISTONE-LYSINE N-METHYLTRANSFERASE ASH1"/>
    <property type="match status" value="1"/>
</dbReference>
<name>A0AAD7S627_9TELE</name>
<comment type="caution">
    <text evidence="4">The sequence shown here is derived from an EMBL/GenBank/DDBJ whole genome shotgun (WGS) entry which is preliminary data.</text>
</comment>
<evidence type="ECO:0000256" key="1">
    <source>
        <dbReference type="ARBA" id="ARBA00004123"/>
    </source>
</evidence>
<dbReference type="EMBL" id="JAINUG010000105">
    <property type="protein sequence ID" value="KAJ8396578.1"/>
    <property type="molecule type" value="Genomic_DNA"/>
</dbReference>
<dbReference type="GO" id="GO:0042800">
    <property type="term" value="F:histone H3K4 methyltransferase activity"/>
    <property type="evidence" value="ECO:0007669"/>
    <property type="project" value="TreeGrafter"/>
</dbReference>
<evidence type="ECO:0000256" key="2">
    <source>
        <dbReference type="ARBA" id="ARBA00023242"/>
    </source>
</evidence>
<evidence type="ECO:0000256" key="3">
    <source>
        <dbReference type="SAM" id="MobiDB-lite"/>
    </source>
</evidence>
<keyword evidence="2" id="KW-0539">Nucleus</keyword>
<dbReference type="PANTHER" id="PTHR46147:SF2">
    <property type="entry name" value="SET-BINDING PROTEIN"/>
    <property type="match status" value="1"/>
</dbReference>
<accession>A0AAD7S627</accession>
<dbReference type="Proteomes" id="UP001221898">
    <property type="component" value="Unassembled WGS sequence"/>
</dbReference>
<keyword evidence="5" id="KW-1185">Reference proteome</keyword>
<comment type="subcellular location">
    <subcellularLocation>
        <location evidence="1">Nucleus</location>
    </subcellularLocation>
</comment>
<proteinExistence type="predicted"/>
<dbReference type="GO" id="GO:0005654">
    <property type="term" value="C:nucleoplasm"/>
    <property type="evidence" value="ECO:0007669"/>
    <property type="project" value="TreeGrafter"/>
</dbReference>
<dbReference type="GO" id="GO:0006355">
    <property type="term" value="P:regulation of DNA-templated transcription"/>
    <property type="evidence" value="ECO:0007669"/>
    <property type="project" value="TreeGrafter"/>
</dbReference>
<feature type="compositionally biased region" description="Gly residues" evidence="3">
    <location>
        <begin position="13"/>
        <end position="26"/>
    </location>
</feature>
<feature type="compositionally biased region" description="Acidic residues" evidence="3">
    <location>
        <begin position="57"/>
        <end position="66"/>
    </location>
</feature>
<sequence length="180" mass="19819">MEQRELAGYTRPNGGGAQYQFGGGVPNGSALPEGLGDGSLPVPAEHFPLVGERVEPAEEEEDDDDLGLGRNEFALSNLDSEKWAQADGLEEQEFSIKEASFSQGSLKLKIQTTKRAKKAPKSLENYICPPEIRVTVKHPGEMKTAKQAKTNLGGKEEDGWVPKKKVNFDRKIYLVFMNLK</sequence>
<gene>
    <name evidence="4" type="ORF">AAFF_G00016440</name>
</gene>